<comment type="catalytic activity">
    <reaction evidence="1 7">
        <text>L-glutamate = D-glutamate</text>
        <dbReference type="Rhea" id="RHEA:12813"/>
        <dbReference type="ChEBI" id="CHEBI:29985"/>
        <dbReference type="ChEBI" id="CHEBI:29986"/>
        <dbReference type="EC" id="5.1.1.3"/>
    </reaction>
</comment>
<sequence length="251" mass="28198">MNNNPIGVFDSGLGGISVLNTCLTILPNEHYIYYGDSLHAPYGTKPKEDVLARCIEICDYFIQKNAKAIVVACNTATSVAITELRKRYSIPIIGMEPALKVAAHNKENKNIIVMATPLTLKEKKFASLMANYANNSTILKMPCPEFVEIVEHGMQDVQSRVNKQIDVYKDLIQDRQIDSIVLGCTHFLFVKQEIENYFNHNVQMIDGNEGTARQLKHLLEIDGNLGNHKQKVEIFNSDESKLPLSYQLVDA</sequence>
<dbReference type="GO" id="GO:0071555">
    <property type="term" value="P:cell wall organization"/>
    <property type="evidence" value="ECO:0007669"/>
    <property type="project" value="UniProtKB-KW"/>
</dbReference>
<feature type="active site" description="Proton donor/acceptor" evidence="7">
    <location>
        <position position="73"/>
    </location>
</feature>
<dbReference type="EMBL" id="SODD01000011">
    <property type="protein sequence ID" value="TDW20633.1"/>
    <property type="molecule type" value="Genomic_DNA"/>
</dbReference>
<dbReference type="GO" id="GO:0009252">
    <property type="term" value="P:peptidoglycan biosynthetic process"/>
    <property type="evidence" value="ECO:0007669"/>
    <property type="project" value="UniProtKB-UniRule"/>
</dbReference>
<dbReference type="UniPathway" id="UPA00219"/>
<dbReference type="InterPro" id="IPR004391">
    <property type="entry name" value="Glu_race"/>
</dbReference>
<evidence type="ECO:0000256" key="1">
    <source>
        <dbReference type="ARBA" id="ARBA00001602"/>
    </source>
</evidence>
<accession>A0A4R7ZRN6</accession>
<dbReference type="InterPro" id="IPR015942">
    <property type="entry name" value="Asp/Glu/hydantoin_racemase"/>
</dbReference>
<protein>
    <recommendedName>
        <fullName evidence="2 7">Glutamate racemase</fullName>
        <ecNumber evidence="2 7">5.1.1.3</ecNumber>
    </recommendedName>
</protein>
<evidence type="ECO:0000256" key="7">
    <source>
        <dbReference type="HAMAP-Rule" id="MF_00258"/>
    </source>
</evidence>
<keyword evidence="3 7" id="KW-0133">Cell shape</keyword>
<dbReference type="Pfam" id="PF01177">
    <property type="entry name" value="Asp_Glu_race"/>
    <property type="match status" value="1"/>
</dbReference>
<dbReference type="GO" id="GO:0008881">
    <property type="term" value="F:glutamate racemase activity"/>
    <property type="evidence" value="ECO:0007669"/>
    <property type="project" value="UniProtKB-UniRule"/>
</dbReference>
<dbReference type="PANTHER" id="PTHR21198:SF3">
    <property type="entry name" value="GLUTAMATE RACEMASE"/>
    <property type="match status" value="1"/>
</dbReference>
<dbReference type="PROSITE" id="PS00923">
    <property type="entry name" value="ASP_GLU_RACEMASE_1"/>
    <property type="match status" value="1"/>
</dbReference>
<organism evidence="8 9">
    <name type="scientific">Breznakia blatticola</name>
    <dbReference type="NCBI Taxonomy" id="1754012"/>
    <lineage>
        <taxon>Bacteria</taxon>
        <taxon>Bacillati</taxon>
        <taxon>Bacillota</taxon>
        <taxon>Erysipelotrichia</taxon>
        <taxon>Erysipelotrichales</taxon>
        <taxon>Erysipelotrichaceae</taxon>
        <taxon>Breznakia</taxon>
    </lineage>
</organism>
<feature type="binding site" evidence="7">
    <location>
        <begin position="42"/>
        <end position="43"/>
    </location>
    <ligand>
        <name>substrate</name>
    </ligand>
</feature>
<dbReference type="RefSeq" id="WP_134169018.1">
    <property type="nucleotide sequence ID" value="NZ_SODD01000011.1"/>
</dbReference>
<comment type="function">
    <text evidence="7">Provides the (R)-glutamate required for cell wall biosynthesis.</text>
</comment>
<dbReference type="InterPro" id="IPR001920">
    <property type="entry name" value="Asp/Glu_race"/>
</dbReference>
<comment type="caution">
    <text evidence="8">The sequence shown here is derived from an EMBL/GenBank/DDBJ whole genome shotgun (WGS) entry which is preliminary data.</text>
</comment>
<keyword evidence="5 7" id="KW-0413">Isomerase</keyword>
<evidence type="ECO:0000313" key="8">
    <source>
        <dbReference type="EMBL" id="TDW20633.1"/>
    </source>
</evidence>
<evidence type="ECO:0000313" key="9">
    <source>
        <dbReference type="Proteomes" id="UP000294743"/>
    </source>
</evidence>
<evidence type="ECO:0000256" key="2">
    <source>
        <dbReference type="ARBA" id="ARBA00013090"/>
    </source>
</evidence>
<dbReference type="PANTHER" id="PTHR21198">
    <property type="entry name" value="GLUTAMATE RACEMASE"/>
    <property type="match status" value="1"/>
</dbReference>
<feature type="binding site" evidence="7">
    <location>
        <begin position="185"/>
        <end position="186"/>
    </location>
    <ligand>
        <name>substrate</name>
    </ligand>
</feature>
<evidence type="ECO:0000256" key="5">
    <source>
        <dbReference type="ARBA" id="ARBA00023235"/>
    </source>
</evidence>
<reference evidence="8 9" key="1">
    <citation type="submission" date="2019-03" db="EMBL/GenBank/DDBJ databases">
        <title>Genomic Encyclopedia of Type Strains, Phase IV (KMG-IV): sequencing the most valuable type-strain genomes for metagenomic binning, comparative biology and taxonomic classification.</title>
        <authorList>
            <person name="Goeker M."/>
        </authorList>
    </citation>
    <scope>NUCLEOTIDE SEQUENCE [LARGE SCALE GENOMIC DNA]</scope>
    <source>
        <strain evidence="8 9">DSM 28867</strain>
    </source>
</reference>
<dbReference type="HAMAP" id="MF_00258">
    <property type="entry name" value="Glu_racemase"/>
    <property type="match status" value="1"/>
</dbReference>
<proteinExistence type="inferred from homology"/>
<dbReference type="OrthoDB" id="9801055at2"/>
<name>A0A4R7ZRN6_9FIRM</name>
<feature type="binding site" evidence="7">
    <location>
        <begin position="10"/>
        <end position="11"/>
    </location>
    <ligand>
        <name>substrate</name>
    </ligand>
</feature>
<evidence type="ECO:0000256" key="6">
    <source>
        <dbReference type="ARBA" id="ARBA00023316"/>
    </source>
</evidence>
<keyword evidence="6 7" id="KW-0961">Cell wall biogenesis/degradation</keyword>
<gene>
    <name evidence="7" type="primary">murI</name>
    <name evidence="8" type="ORF">EDD63_11146</name>
</gene>
<comment type="pathway">
    <text evidence="7">Cell wall biogenesis; peptidoglycan biosynthesis.</text>
</comment>
<keyword evidence="4 7" id="KW-0573">Peptidoglycan synthesis</keyword>
<dbReference type="Gene3D" id="3.40.50.1860">
    <property type="match status" value="2"/>
</dbReference>
<feature type="active site" description="Proton donor/acceptor" evidence="7">
    <location>
        <position position="184"/>
    </location>
</feature>
<feature type="binding site" evidence="7">
    <location>
        <begin position="74"/>
        <end position="75"/>
    </location>
    <ligand>
        <name>substrate</name>
    </ligand>
</feature>
<evidence type="ECO:0000256" key="3">
    <source>
        <dbReference type="ARBA" id="ARBA00022960"/>
    </source>
</evidence>
<dbReference type="NCBIfam" id="TIGR00067">
    <property type="entry name" value="glut_race"/>
    <property type="match status" value="1"/>
</dbReference>
<keyword evidence="9" id="KW-1185">Reference proteome</keyword>
<evidence type="ECO:0000256" key="4">
    <source>
        <dbReference type="ARBA" id="ARBA00022984"/>
    </source>
</evidence>
<dbReference type="InterPro" id="IPR018187">
    <property type="entry name" value="Asp/Glu_racemase_AS_1"/>
</dbReference>
<dbReference type="SUPFAM" id="SSF53681">
    <property type="entry name" value="Aspartate/glutamate racemase"/>
    <property type="match status" value="2"/>
</dbReference>
<dbReference type="FunFam" id="3.40.50.1860:FF:000001">
    <property type="entry name" value="Glutamate racemase"/>
    <property type="match status" value="1"/>
</dbReference>
<dbReference type="EC" id="5.1.1.3" evidence="2 7"/>
<comment type="similarity">
    <text evidence="7">Belongs to the aspartate/glutamate racemases family.</text>
</comment>
<dbReference type="Proteomes" id="UP000294743">
    <property type="component" value="Unassembled WGS sequence"/>
</dbReference>
<dbReference type="AlphaFoldDB" id="A0A4R7ZRN6"/>
<dbReference type="GO" id="GO:0008360">
    <property type="term" value="P:regulation of cell shape"/>
    <property type="evidence" value="ECO:0007669"/>
    <property type="project" value="UniProtKB-KW"/>
</dbReference>